<dbReference type="Pfam" id="PF00176">
    <property type="entry name" value="SNF2-rel_dom"/>
    <property type="match status" value="1"/>
</dbReference>
<reference evidence="12 13" key="1">
    <citation type="journal article" date="2011" name="J. Gen. Appl. Microbiol.">
        <title>Draft genome sequencing of the enigmatic basidiomycete Mixia osmundae.</title>
        <authorList>
            <person name="Nishida H."/>
            <person name="Nagatsuka Y."/>
            <person name="Sugiyama J."/>
        </authorList>
    </citation>
    <scope>NUCLEOTIDE SEQUENCE [LARGE SCALE GENOMIC DNA]</scope>
    <source>
        <strain evidence="13">CBS 9802 / IAM 14324 / JCM 22182 / KY 12970</strain>
    </source>
</reference>
<dbReference type="Proteomes" id="UP000009131">
    <property type="component" value="Unassembled WGS sequence"/>
</dbReference>
<keyword evidence="3" id="KW-0547">Nucleotide-binding</keyword>
<dbReference type="PANTHER" id="PTHR36498">
    <property type="entry name" value="TATA-BINDING PROTEIN-ASSOCIATED FACTOR 172"/>
    <property type="match status" value="1"/>
</dbReference>
<dbReference type="OrthoDB" id="10252227at2759"/>
<protein>
    <recommendedName>
        <fullName evidence="14">TATA-binding protein-associated factor MOT1</fullName>
    </recommendedName>
</protein>
<keyword evidence="13" id="KW-1185">Reference proteome</keyword>
<evidence type="ECO:0000313" key="12">
    <source>
        <dbReference type="EMBL" id="GAA96606.1"/>
    </source>
</evidence>
<name>G7E196_MIXOS</name>
<dbReference type="SUPFAM" id="SSF52540">
    <property type="entry name" value="P-loop containing nucleoside triphosphate hydrolases"/>
    <property type="match status" value="2"/>
</dbReference>
<dbReference type="InterPro" id="IPR016024">
    <property type="entry name" value="ARM-type_fold"/>
</dbReference>
<dbReference type="PANTHER" id="PTHR36498:SF1">
    <property type="entry name" value="TATA-BINDING PROTEIN-ASSOCIATED FACTOR 172"/>
    <property type="match status" value="1"/>
</dbReference>
<dbReference type="InterPro" id="IPR011989">
    <property type="entry name" value="ARM-like"/>
</dbReference>
<dbReference type="PROSITE" id="PS51194">
    <property type="entry name" value="HELICASE_CTER"/>
    <property type="match status" value="1"/>
</dbReference>
<evidence type="ECO:0000256" key="1">
    <source>
        <dbReference type="ARBA" id="ARBA00004123"/>
    </source>
</evidence>
<dbReference type="SMART" id="SM00490">
    <property type="entry name" value="HELICc"/>
    <property type="match status" value="1"/>
</dbReference>
<dbReference type="PROSITE" id="PS51192">
    <property type="entry name" value="HELICASE_ATP_BIND_1"/>
    <property type="match status" value="1"/>
</dbReference>
<evidence type="ECO:0000256" key="6">
    <source>
        <dbReference type="ARBA" id="ARBA00022840"/>
    </source>
</evidence>
<comment type="subcellular location">
    <subcellularLocation>
        <location evidence="1">Nucleus</location>
    </subcellularLocation>
</comment>
<accession>G7E196</accession>
<evidence type="ECO:0000313" key="13">
    <source>
        <dbReference type="Proteomes" id="UP000009131"/>
    </source>
</evidence>
<feature type="region of interest" description="Disordered" evidence="9">
    <location>
        <begin position="214"/>
        <end position="234"/>
    </location>
</feature>
<dbReference type="CDD" id="cd17999">
    <property type="entry name" value="DEXHc_Mot1"/>
    <property type="match status" value="1"/>
</dbReference>
<evidence type="ECO:0008006" key="14">
    <source>
        <dbReference type="Google" id="ProtNLM"/>
    </source>
</evidence>
<dbReference type="Pfam" id="PF12054">
    <property type="entry name" value="DUF3535"/>
    <property type="match status" value="1"/>
</dbReference>
<evidence type="ECO:0000256" key="2">
    <source>
        <dbReference type="ARBA" id="ARBA00022737"/>
    </source>
</evidence>
<evidence type="ECO:0000256" key="5">
    <source>
        <dbReference type="ARBA" id="ARBA00022806"/>
    </source>
</evidence>
<keyword evidence="8" id="KW-0539">Nucleus</keyword>
<dbReference type="OMA" id="WYSDIAC"/>
<dbReference type="GO" id="GO:0005634">
    <property type="term" value="C:nucleus"/>
    <property type="evidence" value="ECO:0007669"/>
    <property type="project" value="UniProtKB-SubCell"/>
</dbReference>
<dbReference type="InterPro" id="IPR000330">
    <property type="entry name" value="SNF2_N"/>
</dbReference>
<keyword evidence="5" id="KW-0347">Helicase</keyword>
<dbReference type="SMART" id="SM00487">
    <property type="entry name" value="DEXDc"/>
    <property type="match status" value="1"/>
</dbReference>
<dbReference type="RefSeq" id="XP_014567354.1">
    <property type="nucleotide sequence ID" value="XM_014711868.1"/>
</dbReference>
<dbReference type="FunFam" id="3.40.50.10810:FF:000042">
    <property type="entry name" value="SNF2 family helicase-like protein"/>
    <property type="match status" value="1"/>
</dbReference>
<dbReference type="InterPro" id="IPR014001">
    <property type="entry name" value="Helicase_ATP-bd"/>
</dbReference>
<dbReference type="eggNOG" id="KOG0392">
    <property type="taxonomic scope" value="Eukaryota"/>
</dbReference>
<feature type="domain" description="Helicase C-terminal" evidence="11">
    <location>
        <begin position="1566"/>
        <end position="1719"/>
    </location>
</feature>
<evidence type="ECO:0000259" key="10">
    <source>
        <dbReference type="PROSITE" id="PS51192"/>
    </source>
</evidence>
<dbReference type="GO" id="GO:0004386">
    <property type="term" value="F:helicase activity"/>
    <property type="evidence" value="ECO:0007669"/>
    <property type="project" value="UniProtKB-KW"/>
</dbReference>
<dbReference type="InterPro" id="IPR044078">
    <property type="entry name" value="Mot1_ATP-bd"/>
</dbReference>
<keyword evidence="4" id="KW-0378">Hydrolase</keyword>
<evidence type="ECO:0000256" key="7">
    <source>
        <dbReference type="ARBA" id="ARBA00023125"/>
    </source>
</evidence>
<dbReference type="InterPro" id="IPR038718">
    <property type="entry name" value="SNF2-like_sf"/>
</dbReference>
<keyword evidence="2" id="KW-0677">Repeat</keyword>
<sequence length="1763" mass="192100">MATRLDRLILLLSTGQTSTVRQTAARQLGQIAGQRIQHTSSGPAAASGPSSSLARNVRETGQLLLGESTASSWRGIDGEWQEIISLLNKIVPHLRSRNGETRIAAALAVESICRAIGVWDPLPPRSTDLRVTSAAQTEPSDALTDFNALQIMRERPHLLATAGGEFAPPLTASDREAQQKSQKALASEFGLDFAGSRSEDLSIGIDMAKELAEGEQAASASAHTNGAPAKTLSARELNALKRKRKAEAKETSSKKRAIEATIAQQADNIDNKKDEQTIAEPPVIGGQVAIKAEDDMPDLSDVSADTWPFHAIAESLADDLTDPIWTIRHGAALGLTEILRSQGASGGMSLALSDADNRAAHQRWCSELITVILEVLLRDRFGDYLGDSVKAPVREAASRTLASLIAHCPSFTLASTFDALEAMIKQDDQKSVWEVRHAGLLGLRYLVESRQDILQDDALLLNRVVALALTGLKDKDDDVRGVAAAALLPIVGTIGERLPKATLDALLEMLWSCIQQAHDDLSSSVADIIQLLTALMTSSAMLASVSREHLIARLPALYPFLRHTITSVRASVINAITVMIPVISSGEDVALPRLIWRNIAVETRLSIREQSMAAWQVFLAESTPTYATSVIDGIVDTCAGLLISPLQGGLPMDFYQITGYAIAPVDKTLLSQDMTLITSETLFACRLDALQALAQLHAKNPNHSWQRLSHYMTHLSDPSASRRVFSALLLAALARASLDAEPETSALGLQCRDRLTAALPDSYDEIAADAKRLSSHCEKATKSLANHHVEDMPPAKLSLSIRAQGLMTLLQSTSAKLAQTSKKAASQMHELSQTVLRLHTQYAGDKSTYDIRVAASLASACVAFGAIPAKLNALVPPLIASLKSETDPRLQQSTALAIAQLIRRLTADLSKQVPCTKLIKNVANLVCQDTLATPLFAEHVADQDRILYDIATTTEGTSVTPDPRSLLVVRGARFAMAELSADFGDKLFDELPLLWQVVSDDLVSVCSQPLDAQQTALASDHTLGQKLIDGLAIATALLPVASTQSRVRLASLLPTITSLLRSSYAVLRSAAAKAIATICDLSPATGLPFLIEHCLADLSDPLNLYRRQGMLETIARIVDIMDIRILPYIVFLVVPTLGRTTDGNEAVRLLAARVFASIIKLVPLEAEIQDPADLPASLIARRDDERRFLSQLIDGSTIAEYVMPITVKAELRSYQREGVSWLAFLHKYQLHGILCDDMGLGKTLQSICILASKHFERAEKHTKSASPETVHLPSLVVCPSTLTGHWQHEIETYAPDLRPLIFGGDPLRRSQLKGELKKADVVIASYNTISSEIDYLATLDFNYCVLDEGHVIKSSKAKLSKAVKRLKAEHRLVLSGTPIQNNVLELWSLFDFLMPGFLGSEASFSERYSRPIAASKDAKKSSAEQAKGALALEALHKQVLPFILRRLKENVLQDLPPKIIQDYQCELSPLQRDLYSSLGQSNEDGSNADDGKQHVFQTLQYLRKLVNHPSLVLDASNPQHRTALANLAAAKNELEHAPKLEALRQLLWDCGIGLQSQGKAKAVKSDIEESIAAHRVLVFCQTRSMLDIIESMLFRKHMPTVSYMRLDGAIPSHQRFAIVKTFNRDPSIDVLLLTTHVGGLGLNLTSADTVIFVEHDLNPMKDLQAMDRAHRLGQKRTVNVYRLITKDTLEEQIMGLQRFKTHVASTVISQQNSQLASLETDKLLDLFTPAGDAPKQEKQGRITQQALLAALEEAPDGDNEDLA</sequence>
<dbReference type="STRING" id="764103.G7E196"/>
<dbReference type="InterPro" id="IPR044972">
    <property type="entry name" value="Mot1"/>
</dbReference>
<evidence type="ECO:0000256" key="3">
    <source>
        <dbReference type="ARBA" id="ARBA00022741"/>
    </source>
</evidence>
<feature type="domain" description="Helicase ATP-binding" evidence="10">
    <location>
        <begin position="1223"/>
        <end position="1396"/>
    </location>
</feature>
<dbReference type="GO" id="GO:0003677">
    <property type="term" value="F:DNA binding"/>
    <property type="evidence" value="ECO:0007669"/>
    <property type="project" value="UniProtKB-KW"/>
</dbReference>
<evidence type="ECO:0000256" key="4">
    <source>
        <dbReference type="ARBA" id="ARBA00022801"/>
    </source>
</evidence>
<dbReference type="Pfam" id="PF00271">
    <property type="entry name" value="Helicase_C"/>
    <property type="match status" value="1"/>
</dbReference>
<dbReference type="FunFam" id="3.40.50.300:FF:001793">
    <property type="entry name" value="TATA-binding protein-associated factor"/>
    <property type="match status" value="1"/>
</dbReference>
<dbReference type="GO" id="GO:0005524">
    <property type="term" value="F:ATP binding"/>
    <property type="evidence" value="ECO:0007669"/>
    <property type="project" value="UniProtKB-KW"/>
</dbReference>
<dbReference type="SUPFAM" id="SSF48371">
    <property type="entry name" value="ARM repeat"/>
    <property type="match status" value="1"/>
</dbReference>
<dbReference type="FunCoup" id="G7E196">
    <property type="interactions" value="755"/>
</dbReference>
<dbReference type="InterPro" id="IPR022707">
    <property type="entry name" value="Mot1_central_dom"/>
</dbReference>
<dbReference type="InterPro" id="IPR027417">
    <property type="entry name" value="P-loop_NTPase"/>
</dbReference>
<dbReference type="Gene3D" id="1.25.10.10">
    <property type="entry name" value="Leucine-rich Repeat Variant"/>
    <property type="match status" value="2"/>
</dbReference>
<dbReference type="Gene3D" id="3.40.50.300">
    <property type="entry name" value="P-loop containing nucleotide triphosphate hydrolases"/>
    <property type="match status" value="1"/>
</dbReference>
<dbReference type="CDD" id="cd18793">
    <property type="entry name" value="SF2_C_SNF"/>
    <property type="match status" value="1"/>
</dbReference>
<keyword evidence="7" id="KW-0238">DNA-binding</keyword>
<evidence type="ECO:0000259" key="11">
    <source>
        <dbReference type="PROSITE" id="PS51194"/>
    </source>
</evidence>
<dbReference type="InParanoid" id="G7E196"/>
<keyword evidence="6" id="KW-0067">ATP-binding</keyword>
<evidence type="ECO:0000256" key="8">
    <source>
        <dbReference type="ARBA" id="ARBA00023242"/>
    </source>
</evidence>
<dbReference type="GO" id="GO:0017025">
    <property type="term" value="F:TBP-class protein binding"/>
    <property type="evidence" value="ECO:0007669"/>
    <property type="project" value="InterPro"/>
</dbReference>
<organism evidence="12 13">
    <name type="scientific">Mixia osmundae (strain CBS 9802 / IAM 14324 / JCM 22182 / KY 12970)</name>
    <dbReference type="NCBI Taxonomy" id="764103"/>
    <lineage>
        <taxon>Eukaryota</taxon>
        <taxon>Fungi</taxon>
        <taxon>Dikarya</taxon>
        <taxon>Basidiomycota</taxon>
        <taxon>Pucciniomycotina</taxon>
        <taxon>Mixiomycetes</taxon>
        <taxon>Mixiales</taxon>
        <taxon>Mixiaceae</taxon>
        <taxon>Mixia</taxon>
    </lineage>
</organism>
<evidence type="ECO:0000256" key="9">
    <source>
        <dbReference type="SAM" id="MobiDB-lite"/>
    </source>
</evidence>
<reference evidence="12 13" key="2">
    <citation type="journal article" date="2012" name="Open Biol.">
        <title>Characteristics of nucleosomes and linker DNA regions on the genome of the basidiomycete Mixia osmundae revealed by mono- and dinucleosome mapping.</title>
        <authorList>
            <person name="Nishida H."/>
            <person name="Kondo S."/>
            <person name="Matsumoto T."/>
            <person name="Suzuki Y."/>
            <person name="Yoshikawa H."/>
            <person name="Taylor T.D."/>
            <person name="Sugiyama J."/>
        </authorList>
    </citation>
    <scope>NUCLEOTIDE SEQUENCE [LARGE SCALE GENOMIC DNA]</scope>
    <source>
        <strain evidence="13">CBS 9802 / IAM 14324 / JCM 22182 / KY 12970</strain>
    </source>
</reference>
<dbReference type="Gene3D" id="3.40.50.10810">
    <property type="entry name" value="Tandem AAA-ATPase domain"/>
    <property type="match status" value="1"/>
</dbReference>
<dbReference type="EMBL" id="BABT02000102">
    <property type="protein sequence ID" value="GAA96606.1"/>
    <property type="molecule type" value="Genomic_DNA"/>
</dbReference>
<comment type="caution">
    <text evidence="12">The sequence shown here is derived from an EMBL/GenBank/DDBJ whole genome shotgun (WGS) entry which is preliminary data.</text>
</comment>
<dbReference type="HOGENOM" id="CLU_000315_1_1_1"/>
<proteinExistence type="predicted"/>
<dbReference type="InterPro" id="IPR049730">
    <property type="entry name" value="SNF2/RAD54-like_C"/>
</dbReference>
<dbReference type="GO" id="GO:0016887">
    <property type="term" value="F:ATP hydrolysis activity"/>
    <property type="evidence" value="ECO:0007669"/>
    <property type="project" value="InterPro"/>
</dbReference>
<dbReference type="InterPro" id="IPR001650">
    <property type="entry name" value="Helicase_C-like"/>
</dbReference>
<gene>
    <name evidence="12" type="primary">Mo03276</name>
    <name evidence="12" type="ORF">E5Q_03276</name>
</gene>